<name>A0A3D3TMJ8_9BACT</name>
<dbReference type="EMBL" id="DQBS01000166">
    <property type="protein sequence ID" value="HCO70388.1"/>
    <property type="molecule type" value="Genomic_DNA"/>
</dbReference>
<reference evidence="1 2" key="1">
    <citation type="journal article" date="2018" name="Nat. Biotechnol.">
        <title>A standardized bacterial taxonomy based on genome phylogeny substantially revises the tree of life.</title>
        <authorList>
            <person name="Parks D.H."/>
            <person name="Chuvochina M."/>
            <person name="Waite D.W."/>
            <person name="Rinke C."/>
            <person name="Skarshewski A."/>
            <person name="Chaumeil P.A."/>
            <person name="Hugenholtz P."/>
        </authorList>
    </citation>
    <scope>NUCLEOTIDE SEQUENCE [LARGE SCALE GENOMIC DNA]</scope>
    <source>
        <strain evidence="1">UBA9905</strain>
    </source>
</reference>
<dbReference type="PROSITE" id="PS51257">
    <property type="entry name" value="PROKAR_LIPOPROTEIN"/>
    <property type="match status" value="1"/>
</dbReference>
<dbReference type="Proteomes" id="UP000264215">
    <property type="component" value="Unassembled WGS sequence"/>
</dbReference>
<gene>
    <name evidence="1" type="ORF">DIT26_07430</name>
</gene>
<evidence type="ECO:0000313" key="1">
    <source>
        <dbReference type="EMBL" id="HCO70388.1"/>
    </source>
</evidence>
<evidence type="ECO:0000313" key="2">
    <source>
        <dbReference type="Proteomes" id="UP000264215"/>
    </source>
</evidence>
<accession>A0A3D3TMJ8</accession>
<dbReference type="AlphaFoldDB" id="A0A3D3TMJ8"/>
<sequence length="367" mass="41578">MKRAKLFVMLGVLIILAFAISSCFSIKGSILILEQKIGWEPGKPVIVEAFELLFTPDPSSNYQWSVEVKPQYGSWTSENDLVKVVPSTKNSKAVVYLPNYDNFEIKITAIITGTSVSGKHGNYSSEIVKYVSEIPDVLVEVFEKDFGFNLPDLWFEDYLEGNRSNSTRTPVYYKLSKALHTAAYYSRIGWGVYPANESILPSAQVVFHGDADYVVNSTSTSVTTTMENWFKSVNIDHNRFKMRIEPNSLVGLDSGWRVRDWKVSLYVSQNVFNDPDTQIFLVKINREDYKATGIFNIKNEFNLSGTSSDFQKEAVTTPVEALLHKWKYGTLWGEDNYFAVVVVNFNTVSPSDVILPFYTVKGAEMVW</sequence>
<organism evidence="1 2">
    <name type="scientific">Mesotoga infera</name>
    <dbReference type="NCBI Taxonomy" id="1236046"/>
    <lineage>
        <taxon>Bacteria</taxon>
        <taxon>Thermotogati</taxon>
        <taxon>Thermotogota</taxon>
        <taxon>Thermotogae</taxon>
        <taxon>Kosmotogales</taxon>
        <taxon>Kosmotogaceae</taxon>
        <taxon>Mesotoga</taxon>
    </lineage>
</organism>
<proteinExistence type="predicted"/>
<comment type="caution">
    <text evidence="1">The sequence shown here is derived from an EMBL/GenBank/DDBJ whole genome shotgun (WGS) entry which is preliminary data.</text>
</comment>
<protein>
    <submittedName>
        <fullName evidence="1">Uncharacterized protein</fullName>
    </submittedName>
</protein>